<feature type="domain" description="C2H2-type" evidence="5">
    <location>
        <begin position="892"/>
        <end position="919"/>
    </location>
</feature>
<dbReference type="GO" id="GO:0016485">
    <property type="term" value="P:protein processing"/>
    <property type="evidence" value="ECO:0007669"/>
    <property type="project" value="TreeGrafter"/>
</dbReference>
<proteinExistence type="inferred from homology"/>
<keyword evidence="2" id="KW-0863">Zinc-finger</keyword>
<dbReference type="PROSITE" id="PS51885">
    <property type="entry name" value="NEPRILYSIN"/>
    <property type="match status" value="1"/>
</dbReference>
<evidence type="ECO:0000256" key="1">
    <source>
        <dbReference type="ARBA" id="ARBA00007357"/>
    </source>
</evidence>
<feature type="compositionally biased region" description="Basic and acidic residues" evidence="3">
    <location>
        <begin position="824"/>
        <end position="840"/>
    </location>
</feature>
<name>A0A9J6GP52_HAELO</name>
<evidence type="ECO:0000256" key="4">
    <source>
        <dbReference type="SAM" id="Phobius"/>
    </source>
</evidence>
<accession>A0A9J6GP52</accession>
<reference evidence="6 7" key="1">
    <citation type="journal article" date="2020" name="Cell">
        <title>Large-Scale Comparative Analyses of Tick Genomes Elucidate Their Genetic Diversity and Vector Capacities.</title>
        <authorList>
            <consortium name="Tick Genome and Microbiome Consortium (TIGMIC)"/>
            <person name="Jia N."/>
            <person name="Wang J."/>
            <person name="Shi W."/>
            <person name="Du L."/>
            <person name="Sun Y."/>
            <person name="Zhan W."/>
            <person name="Jiang J.F."/>
            <person name="Wang Q."/>
            <person name="Zhang B."/>
            <person name="Ji P."/>
            <person name="Bell-Sakyi L."/>
            <person name="Cui X.M."/>
            <person name="Yuan T.T."/>
            <person name="Jiang B.G."/>
            <person name="Yang W.F."/>
            <person name="Lam T.T."/>
            <person name="Chang Q.C."/>
            <person name="Ding S.J."/>
            <person name="Wang X.J."/>
            <person name="Zhu J.G."/>
            <person name="Ruan X.D."/>
            <person name="Zhao L."/>
            <person name="Wei J.T."/>
            <person name="Ye R.Z."/>
            <person name="Que T.C."/>
            <person name="Du C.H."/>
            <person name="Zhou Y.H."/>
            <person name="Cheng J.X."/>
            <person name="Dai P.F."/>
            <person name="Guo W.B."/>
            <person name="Han X.H."/>
            <person name="Huang E.J."/>
            <person name="Li L.F."/>
            <person name="Wei W."/>
            <person name="Gao Y.C."/>
            <person name="Liu J.Z."/>
            <person name="Shao H.Z."/>
            <person name="Wang X."/>
            <person name="Wang C.C."/>
            <person name="Yang T.C."/>
            <person name="Huo Q.B."/>
            <person name="Li W."/>
            <person name="Chen H.Y."/>
            <person name="Chen S.E."/>
            <person name="Zhou L.G."/>
            <person name="Ni X.B."/>
            <person name="Tian J.H."/>
            <person name="Sheng Y."/>
            <person name="Liu T."/>
            <person name="Pan Y.S."/>
            <person name="Xia L.Y."/>
            <person name="Li J."/>
            <person name="Zhao F."/>
            <person name="Cao W.C."/>
        </authorList>
    </citation>
    <scope>NUCLEOTIDE SEQUENCE [LARGE SCALE GENOMIC DNA]</scope>
    <source>
        <strain evidence="6">HaeL-2018</strain>
    </source>
</reference>
<keyword evidence="2" id="KW-0479">Metal-binding</keyword>
<dbReference type="EMBL" id="JABSTR010000008">
    <property type="protein sequence ID" value="KAH9377397.1"/>
    <property type="molecule type" value="Genomic_DNA"/>
</dbReference>
<dbReference type="GO" id="GO:0004222">
    <property type="term" value="F:metalloendopeptidase activity"/>
    <property type="evidence" value="ECO:0007669"/>
    <property type="project" value="InterPro"/>
</dbReference>
<feature type="region of interest" description="Disordered" evidence="3">
    <location>
        <begin position="766"/>
        <end position="840"/>
    </location>
</feature>
<dbReference type="Gene3D" id="1.10.1380.10">
    <property type="entry name" value="Neutral endopeptidase , domain2"/>
    <property type="match status" value="2"/>
</dbReference>
<dbReference type="PANTHER" id="PTHR11733:SF241">
    <property type="entry name" value="GH26575P-RELATED"/>
    <property type="match status" value="1"/>
</dbReference>
<evidence type="ECO:0000256" key="2">
    <source>
        <dbReference type="PROSITE-ProRule" id="PRU00042"/>
    </source>
</evidence>
<dbReference type="SUPFAM" id="SSF55486">
    <property type="entry name" value="Metalloproteases ('zincins'), catalytic domain"/>
    <property type="match status" value="1"/>
</dbReference>
<dbReference type="Pfam" id="PF05649">
    <property type="entry name" value="Peptidase_M13_N"/>
    <property type="match status" value="1"/>
</dbReference>
<gene>
    <name evidence="6" type="ORF">HPB48_008595</name>
</gene>
<keyword evidence="2" id="KW-0862">Zinc</keyword>
<protein>
    <recommendedName>
        <fullName evidence="5">C2H2-type domain-containing protein</fullName>
    </recommendedName>
</protein>
<keyword evidence="4" id="KW-1133">Transmembrane helix</keyword>
<dbReference type="Gene3D" id="3.30.160.60">
    <property type="entry name" value="Classic Zinc Finger"/>
    <property type="match status" value="1"/>
</dbReference>
<keyword evidence="4" id="KW-0472">Membrane</keyword>
<dbReference type="Gene3D" id="3.40.390.10">
    <property type="entry name" value="Collagenase (Catalytic Domain)"/>
    <property type="match status" value="2"/>
</dbReference>
<dbReference type="VEuPathDB" id="VectorBase:HLOH_059493"/>
<dbReference type="OrthoDB" id="6507411at2759"/>
<organism evidence="6 7">
    <name type="scientific">Haemaphysalis longicornis</name>
    <name type="common">Bush tick</name>
    <dbReference type="NCBI Taxonomy" id="44386"/>
    <lineage>
        <taxon>Eukaryota</taxon>
        <taxon>Metazoa</taxon>
        <taxon>Ecdysozoa</taxon>
        <taxon>Arthropoda</taxon>
        <taxon>Chelicerata</taxon>
        <taxon>Arachnida</taxon>
        <taxon>Acari</taxon>
        <taxon>Parasitiformes</taxon>
        <taxon>Ixodida</taxon>
        <taxon>Ixodoidea</taxon>
        <taxon>Ixodidae</taxon>
        <taxon>Haemaphysalinae</taxon>
        <taxon>Haemaphysalis</taxon>
    </lineage>
</organism>
<keyword evidence="7" id="KW-1185">Reference proteome</keyword>
<dbReference type="PROSITE" id="PS50157">
    <property type="entry name" value="ZINC_FINGER_C2H2_2"/>
    <property type="match status" value="1"/>
</dbReference>
<dbReference type="InterPro" id="IPR042089">
    <property type="entry name" value="Peptidase_M13_dom_2"/>
</dbReference>
<feature type="compositionally biased region" description="Basic and acidic residues" evidence="3">
    <location>
        <begin position="777"/>
        <end position="798"/>
    </location>
</feature>
<dbReference type="InterPro" id="IPR000718">
    <property type="entry name" value="Peptidase_M13"/>
</dbReference>
<dbReference type="PANTHER" id="PTHR11733">
    <property type="entry name" value="ZINC METALLOPROTEASE FAMILY M13 NEPRILYSIN-RELATED"/>
    <property type="match status" value="1"/>
</dbReference>
<sequence length="935" mass="103521">METVLTRAGESGEPTSISSTDKIILTGRRRLHGDFANKIYQPSSAVLYGVLLVGTLAGITAASIGYFGHYAAPSLLFDITESEYDITASQAGPWVFSPTPKGASSLSAKKECRNPWCSEQLAALIRSFNATVRPCQDFYAHVCSQSRVGNATPKKQVSQPVSQRMVGFFQGTRKPGREAQVLGAARQLWKDCVDLATLKQLGKVPFQDLLKKTGLGGWPYNQEDALPDVWEVAGKLQRLMELAPLVEVNVRIDNTLRLSPGYWNFTANSEDVLGAMMTVRTDSLRLFQLAEDVAAFSYRMNAMLYSHEPLISHHQVSDADLVLRPFLQVALGGLIPDVGVVATELENFIDPLVQLVRETRPETVLNFLGYRLLRHVDLFTLPVVKSDLKSAQHSTRRSRCTQVVLEDALPAEVAEYVRYSALKTQLDFGAILSVEKDLKRVISARLDDLPWMDNQTRKRAQKRLRDLKVRLSMDRYEGRDESAPVQLPEALPYQALATYQRFREARFRSRMLRVVAVETNATDPDCTHDAEDNVLYLRPYSAVETRAPRSPLWPMLQGARLAPMLARCILRAVLVPSPPERGDAHSRGGRWSAMTSVRFNEFLTCLRAQHARGTSTSIGRVRGTLTAIQNAAMVPAKKAYDVYVVRLARITPLEHLLGSSDALTPLGWKQILPSNRGSIWCTVPCPETVVLRSSHGLPVGQSSITQCNGPLGHLEERLDLLVLCRDSHTMSATKFETTECPVASANEHNLGKDTYTDSRWGGKFLNGDAVRSPSDTGGEKLQKQSLLDHNECSKERSSKRAHFGEAIPLRTLPSGARTAVAAEAPHDGTHSSRRPQVRDTPGEVSMLQLPRDAHDHAQRKQVVRVPIVLEEIPVPQRGRAAHEDAHGRKAIYKCTMGPGAFADSGNLKVHIRKRTGARPFQSHPCGKSFSTPVKI</sequence>
<dbReference type="InterPro" id="IPR013087">
    <property type="entry name" value="Znf_C2H2_type"/>
</dbReference>
<dbReference type="InterPro" id="IPR036236">
    <property type="entry name" value="Znf_C2H2_sf"/>
</dbReference>
<dbReference type="Proteomes" id="UP000821853">
    <property type="component" value="Unassembled WGS sequence"/>
</dbReference>
<comment type="similarity">
    <text evidence="1">Belongs to the peptidase M13 family.</text>
</comment>
<evidence type="ECO:0000256" key="3">
    <source>
        <dbReference type="SAM" id="MobiDB-lite"/>
    </source>
</evidence>
<evidence type="ECO:0000313" key="6">
    <source>
        <dbReference type="EMBL" id="KAH9377397.1"/>
    </source>
</evidence>
<keyword evidence="4" id="KW-0812">Transmembrane</keyword>
<evidence type="ECO:0000313" key="7">
    <source>
        <dbReference type="Proteomes" id="UP000821853"/>
    </source>
</evidence>
<dbReference type="GO" id="GO:0005886">
    <property type="term" value="C:plasma membrane"/>
    <property type="evidence" value="ECO:0007669"/>
    <property type="project" value="TreeGrafter"/>
</dbReference>
<dbReference type="InterPro" id="IPR024079">
    <property type="entry name" value="MetalloPept_cat_dom_sf"/>
</dbReference>
<dbReference type="AlphaFoldDB" id="A0A9J6GP52"/>
<dbReference type="GO" id="GO:0008270">
    <property type="term" value="F:zinc ion binding"/>
    <property type="evidence" value="ECO:0007669"/>
    <property type="project" value="UniProtKB-KW"/>
</dbReference>
<comment type="caution">
    <text evidence="6">The sequence shown here is derived from an EMBL/GenBank/DDBJ whole genome shotgun (WGS) entry which is preliminary data.</text>
</comment>
<evidence type="ECO:0000259" key="5">
    <source>
        <dbReference type="PROSITE" id="PS50157"/>
    </source>
</evidence>
<dbReference type="SUPFAM" id="SSF57667">
    <property type="entry name" value="beta-beta-alpha zinc fingers"/>
    <property type="match status" value="1"/>
</dbReference>
<feature type="transmembrane region" description="Helical" evidence="4">
    <location>
        <begin position="45"/>
        <end position="67"/>
    </location>
</feature>
<dbReference type="InterPro" id="IPR008753">
    <property type="entry name" value="Peptidase_M13_N"/>
</dbReference>